<dbReference type="Pfam" id="PF00069">
    <property type="entry name" value="Pkinase"/>
    <property type="match status" value="1"/>
</dbReference>
<dbReference type="SUPFAM" id="SSF56112">
    <property type="entry name" value="Protein kinase-like (PK-like)"/>
    <property type="match status" value="1"/>
</dbReference>
<evidence type="ECO:0000256" key="4">
    <source>
        <dbReference type="ARBA" id="ARBA00022512"/>
    </source>
</evidence>
<feature type="chain" id="PRO_5043718458" description="Protein kinase domain-containing protein" evidence="13">
    <location>
        <begin position="25"/>
        <end position="423"/>
    </location>
</feature>
<dbReference type="InterPro" id="IPR011009">
    <property type="entry name" value="Kinase-like_dom_sf"/>
</dbReference>
<dbReference type="InterPro" id="IPR000719">
    <property type="entry name" value="Prot_kinase_dom"/>
</dbReference>
<dbReference type="GO" id="GO:0005524">
    <property type="term" value="F:ATP binding"/>
    <property type="evidence" value="ECO:0007669"/>
    <property type="project" value="InterPro"/>
</dbReference>
<feature type="domain" description="Protein kinase" evidence="14">
    <location>
        <begin position="88"/>
        <end position="392"/>
    </location>
</feature>
<comment type="caution">
    <text evidence="15">The sequence shown here is derived from an EMBL/GenBank/DDBJ whole genome shotgun (WGS) entry which is preliminary data.</text>
</comment>
<dbReference type="PROSITE" id="PS00108">
    <property type="entry name" value="PROTEIN_KINASE_ST"/>
    <property type="match status" value="1"/>
</dbReference>
<dbReference type="PANTHER" id="PTHR48056">
    <property type="entry name" value="LRR RECEPTOR-LIKE SERINE/THREONINE-PROTEIN KINASE-RELATED"/>
    <property type="match status" value="1"/>
</dbReference>
<keyword evidence="7 13" id="KW-0732">Signal</keyword>
<dbReference type="Gene3D" id="3.80.10.10">
    <property type="entry name" value="Ribonuclease Inhibitor"/>
    <property type="match status" value="2"/>
</dbReference>
<evidence type="ECO:0000256" key="2">
    <source>
        <dbReference type="ARBA" id="ARBA00004370"/>
    </source>
</evidence>
<keyword evidence="9" id="KW-1133">Transmembrane helix</keyword>
<dbReference type="InterPro" id="IPR032675">
    <property type="entry name" value="LRR_dom_sf"/>
</dbReference>
<reference evidence="15 16" key="1">
    <citation type="submission" date="2024-01" db="EMBL/GenBank/DDBJ databases">
        <authorList>
            <person name="Waweru B."/>
        </authorList>
    </citation>
    <scope>NUCLEOTIDE SEQUENCE [LARGE SCALE GENOMIC DNA]</scope>
</reference>
<proteinExistence type="inferred from homology"/>
<keyword evidence="4" id="KW-0134">Cell wall</keyword>
<accession>A0AAV1RUC1</accession>
<dbReference type="InterPro" id="IPR050647">
    <property type="entry name" value="Plant_LRR-RLKs"/>
</dbReference>
<evidence type="ECO:0000256" key="7">
    <source>
        <dbReference type="ARBA" id="ARBA00022729"/>
    </source>
</evidence>
<evidence type="ECO:0000256" key="12">
    <source>
        <dbReference type="ARBA" id="ARBA00038043"/>
    </source>
</evidence>
<evidence type="ECO:0000256" key="6">
    <source>
        <dbReference type="ARBA" id="ARBA00022692"/>
    </source>
</evidence>
<dbReference type="Proteomes" id="UP001314170">
    <property type="component" value="Unassembled WGS sequence"/>
</dbReference>
<evidence type="ECO:0000256" key="10">
    <source>
        <dbReference type="ARBA" id="ARBA00023136"/>
    </source>
</evidence>
<keyword evidence="8" id="KW-0677">Repeat</keyword>
<dbReference type="Pfam" id="PF00560">
    <property type="entry name" value="LRR_1"/>
    <property type="match status" value="3"/>
</dbReference>
<evidence type="ECO:0000256" key="5">
    <source>
        <dbReference type="ARBA" id="ARBA00022614"/>
    </source>
</evidence>
<keyword evidence="10" id="KW-0472">Membrane</keyword>
<dbReference type="Pfam" id="PF08263">
    <property type="entry name" value="LRRNT_2"/>
    <property type="match status" value="1"/>
</dbReference>
<dbReference type="SUPFAM" id="SSF52058">
    <property type="entry name" value="L domain-like"/>
    <property type="match status" value="1"/>
</dbReference>
<keyword evidence="16" id="KW-1185">Reference proteome</keyword>
<evidence type="ECO:0000313" key="16">
    <source>
        <dbReference type="Proteomes" id="UP001314170"/>
    </source>
</evidence>
<comment type="subcellular location">
    <subcellularLocation>
        <location evidence="2">Membrane</location>
    </subcellularLocation>
    <subcellularLocation>
        <location evidence="1">Secreted</location>
        <location evidence="1">Cell wall</location>
    </subcellularLocation>
</comment>
<comment type="similarity">
    <text evidence="3">Belongs to the protein kinase superfamily. Ser/Thr protein kinase family.</text>
</comment>
<sequence>MGKLWSINVLVLMLLMFLPEKCISTPKSNFSDQSALLAFKAHIIFDPQNLLQSNWSSETSFRNWMGVSCSLRRQRVTALNLSSMGLMGTIPPQLGNLSFLQFLDLRNNSFHDHLPNDIGSLRRLKAMDMRFNDLSGVIPESFGNLHKLQYFRFFKSSLTGSLQKLSSISLSNNSFQGSIPESFGDLVALEILDFLRGQIPSGGPFASFTAQSFMANKALCGPSRLQDVDEEYLHHGYSTPVVHCDLKPSNVLLDEDMVAHVCDFGIAKLLGESESIAQTKTLATSMDWTDLFDVHSFGIMLMEIFTRKKPTDEMFEGEMSLKRLVKESFPDSVIDIVDGNMLNTGDGDSLKEKHCVTSIMELALQCTNESPQERINMVEILARLKKIKGEVLRAWAANVSDFGIEKALDVKPGSLPACPSISG</sequence>
<feature type="signal peptide" evidence="13">
    <location>
        <begin position="1"/>
        <end position="24"/>
    </location>
</feature>
<dbReference type="InterPro" id="IPR008271">
    <property type="entry name" value="Ser/Thr_kinase_AS"/>
</dbReference>
<organism evidence="15 16">
    <name type="scientific">Dovyalis caffra</name>
    <dbReference type="NCBI Taxonomy" id="77055"/>
    <lineage>
        <taxon>Eukaryota</taxon>
        <taxon>Viridiplantae</taxon>
        <taxon>Streptophyta</taxon>
        <taxon>Embryophyta</taxon>
        <taxon>Tracheophyta</taxon>
        <taxon>Spermatophyta</taxon>
        <taxon>Magnoliopsida</taxon>
        <taxon>eudicotyledons</taxon>
        <taxon>Gunneridae</taxon>
        <taxon>Pentapetalae</taxon>
        <taxon>rosids</taxon>
        <taxon>fabids</taxon>
        <taxon>Malpighiales</taxon>
        <taxon>Salicaceae</taxon>
        <taxon>Flacourtieae</taxon>
        <taxon>Dovyalis</taxon>
    </lineage>
</organism>
<protein>
    <recommendedName>
        <fullName evidence="14">Protein kinase domain-containing protein</fullName>
    </recommendedName>
</protein>
<dbReference type="GO" id="GO:0004672">
    <property type="term" value="F:protein kinase activity"/>
    <property type="evidence" value="ECO:0007669"/>
    <property type="project" value="InterPro"/>
</dbReference>
<dbReference type="PROSITE" id="PS50011">
    <property type="entry name" value="PROTEIN_KINASE_DOM"/>
    <property type="match status" value="1"/>
</dbReference>
<name>A0AAV1RUC1_9ROSI</name>
<evidence type="ECO:0000256" key="13">
    <source>
        <dbReference type="SAM" id="SignalP"/>
    </source>
</evidence>
<dbReference type="EMBL" id="CAWUPB010001159">
    <property type="protein sequence ID" value="CAK7339892.1"/>
    <property type="molecule type" value="Genomic_DNA"/>
</dbReference>
<gene>
    <name evidence="15" type="ORF">DCAF_LOCUS14969</name>
</gene>
<dbReference type="AlphaFoldDB" id="A0AAV1RUC1"/>
<keyword evidence="4" id="KW-0964">Secreted</keyword>
<dbReference type="PANTHER" id="PTHR48056:SF73">
    <property type="entry name" value="LRR RECEPTOR-LIKE SERINE_THREONINE-PROTEIN KINASE EFR"/>
    <property type="match status" value="1"/>
</dbReference>
<evidence type="ECO:0000256" key="8">
    <source>
        <dbReference type="ARBA" id="ARBA00022737"/>
    </source>
</evidence>
<dbReference type="FunFam" id="3.80.10.10:FF:000400">
    <property type="entry name" value="Nuclear pore complex protein NUP107"/>
    <property type="match status" value="1"/>
</dbReference>
<evidence type="ECO:0000256" key="3">
    <source>
        <dbReference type="ARBA" id="ARBA00008684"/>
    </source>
</evidence>
<keyword evidence="5" id="KW-0433">Leucine-rich repeat</keyword>
<dbReference type="GO" id="GO:0016020">
    <property type="term" value="C:membrane"/>
    <property type="evidence" value="ECO:0007669"/>
    <property type="project" value="UniProtKB-SubCell"/>
</dbReference>
<keyword evidence="11" id="KW-0325">Glycoprotein</keyword>
<dbReference type="GO" id="GO:0033612">
    <property type="term" value="F:receptor serine/threonine kinase binding"/>
    <property type="evidence" value="ECO:0007669"/>
    <property type="project" value="TreeGrafter"/>
</dbReference>
<evidence type="ECO:0000256" key="11">
    <source>
        <dbReference type="ARBA" id="ARBA00023180"/>
    </source>
</evidence>
<evidence type="ECO:0000256" key="9">
    <source>
        <dbReference type="ARBA" id="ARBA00022989"/>
    </source>
</evidence>
<dbReference type="InterPro" id="IPR013210">
    <property type="entry name" value="LRR_N_plant-typ"/>
</dbReference>
<dbReference type="SMART" id="SM00220">
    <property type="entry name" value="S_TKc"/>
    <property type="match status" value="1"/>
</dbReference>
<dbReference type="InterPro" id="IPR001611">
    <property type="entry name" value="Leu-rich_rpt"/>
</dbReference>
<comment type="similarity">
    <text evidence="12">Belongs to the polygalacturonase-inhibiting protein family.</text>
</comment>
<evidence type="ECO:0000259" key="14">
    <source>
        <dbReference type="PROSITE" id="PS50011"/>
    </source>
</evidence>
<dbReference type="Gene3D" id="1.10.510.10">
    <property type="entry name" value="Transferase(Phosphotransferase) domain 1"/>
    <property type="match status" value="1"/>
</dbReference>
<evidence type="ECO:0000256" key="1">
    <source>
        <dbReference type="ARBA" id="ARBA00004191"/>
    </source>
</evidence>
<keyword evidence="6" id="KW-0812">Transmembrane</keyword>
<evidence type="ECO:0000313" key="15">
    <source>
        <dbReference type="EMBL" id="CAK7339892.1"/>
    </source>
</evidence>